<keyword evidence="2" id="KW-1003">Cell membrane</keyword>
<evidence type="ECO:0000313" key="9">
    <source>
        <dbReference type="Proteomes" id="UP000019276"/>
    </source>
</evidence>
<dbReference type="STRING" id="1328313.DS2_07278"/>
<evidence type="ECO:0000256" key="4">
    <source>
        <dbReference type="ARBA" id="ARBA00022679"/>
    </source>
</evidence>
<dbReference type="GO" id="GO:0005886">
    <property type="term" value="C:plasma membrane"/>
    <property type="evidence" value="ECO:0007669"/>
    <property type="project" value="UniProtKB-SubCell"/>
</dbReference>
<organism evidence="8 9">
    <name type="scientific">Catenovulum agarivorans DS-2</name>
    <dbReference type="NCBI Taxonomy" id="1328313"/>
    <lineage>
        <taxon>Bacteria</taxon>
        <taxon>Pseudomonadati</taxon>
        <taxon>Pseudomonadota</taxon>
        <taxon>Gammaproteobacteria</taxon>
        <taxon>Alteromonadales</taxon>
        <taxon>Alteromonadaceae</taxon>
        <taxon>Catenovulum</taxon>
    </lineage>
</organism>
<evidence type="ECO:0000256" key="3">
    <source>
        <dbReference type="ARBA" id="ARBA00022519"/>
    </source>
</evidence>
<dbReference type="eggNOG" id="COG4261">
    <property type="taxonomic scope" value="Bacteria"/>
</dbReference>
<comment type="subcellular location">
    <subcellularLocation>
        <location evidence="1">Cell inner membrane</location>
    </subcellularLocation>
</comment>
<dbReference type="PANTHER" id="PTHR30606:SF9">
    <property type="entry name" value="LIPID A BIOSYNTHESIS LAUROYLTRANSFERASE"/>
    <property type="match status" value="1"/>
</dbReference>
<accession>W7QZ39</accession>
<dbReference type="AlphaFoldDB" id="W7QZ39"/>
<dbReference type="InterPro" id="IPR004960">
    <property type="entry name" value="LipA_acyltrans"/>
</dbReference>
<comment type="caution">
    <text evidence="8">The sequence shown here is derived from an EMBL/GenBank/DDBJ whole genome shotgun (WGS) entry which is preliminary data.</text>
</comment>
<keyword evidence="5 7" id="KW-0472">Membrane</keyword>
<keyword evidence="3" id="KW-0997">Cell inner membrane</keyword>
<evidence type="ECO:0000256" key="5">
    <source>
        <dbReference type="ARBA" id="ARBA00023136"/>
    </source>
</evidence>
<evidence type="ECO:0000256" key="7">
    <source>
        <dbReference type="SAM" id="Phobius"/>
    </source>
</evidence>
<dbReference type="OrthoDB" id="9808633at2"/>
<evidence type="ECO:0000313" key="8">
    <source>
        <dbReference type="EMBL" id="EWH10615.1"/>
    </source>
</evidence>
<dbReference type="EMBL" id="ARZY01000010">
    <property type="protein sequence ID" value="EWH10615.1"/>
    <property type="molecule type" value="Genomic_DNA"/>
</dbReference>
<keyword evidence="6" id="KW-0012">Acyltransferase</keyword>
<dbReference type="GO" id="GO:0016746">
    <property type="term" value="F:acyltransferase activity"/>
    <property type="evidence" value="ECO:0007669"/>
    <property type="project" value="UniProtKB-KW"/>
</dbReference>
<gene>
    <name evidence="8" type="ORF">DS2_07278</name>
</gene>
<dbReference type="PATRIC" id="fig|1328313.3.peg.1486"/>
<keyword evidence="7" id="KW-1133">Transmembrane helix</keyword>
<reference evidence="8 9" key="1">
    <citation type="journal article" date="2014" name="Genome Announc.">
        <title>Draft Genome Sequence of the Agar-Degrading Bacterium Catenovulum sp. Strain DS-2, Isolated from Intestines of Haliotis diversicolor.</title>
        <authorList>
            <person name="Shan D."/>
            <person name="Li X."/>
            <person name="Gu Z."/>
            <person name="Wei G."/>
            <person name="Gao Z."/>
            <person name="Shao Z."/>
        </authorList>
    </citation>
    <scope>NUCLEOTIDE SEQUENCE [LARGE SCALE GENOMIC DNA]</scope>
    <source>
        <strain evidence="8 9">DS-2</strain>
    </source>
</reference>
<keyword evidence="9" id="KW-1185">Reference proteome</keyword>
<dbReference type="CDD" id="cd07984">
    <property type="entry name" value="LPLAT_LABLAT-like"/>
    <property type="match status" value="1"/>
</dbReference>
<evidence type="ECO:0000256" key="2">
    <source>
        <dbReference type="ARBA" id="ARBA00022475"/>
    </source>
</evidence>
<dbReference type="Pfam" id="PF03279">
    <property type="entry name" value="Lip_A_acyltrans"/>
    <property type="match status" value="1"/>
</dbReference>
<dbReference type="Proteomes" id="UP000019276">
    <property type="component" value="Unassembled WGS sequence"/>
</dbReference>
<dbReference type="PANTHER" id="PTHR30606">
    <property type="entry name" value="LIPID A BIOSYNTHESIS LAUROYL ACYLTRANSFERASE"/>
    <property type="match status" value="1"/>
</dbReference>
<dbReference type="RefSeq" id="WP_035014038.1">
    <property type="nucleotide sequence ID" value="NZ_ARZY01000010.1"/>
</dbReference>
<protein>
    <submittedName>
        <fullName evidence="8">Family 2 glycosyl transferase</fullName>
    </submittedName>
</protein>
<proteinExistence type="predicted"/>
<keyword evidence="4 8" id="KW-0808">Transferase</keyword>
<sequence length="326" mass="37226">MAEKSIHWSKMKERGSFAGIQILVWIYQILGKGFFKVCFFPVMLYFYLTGGSARRAIQAYWQQVEITRGGKRSGYWQIHKHAFKLFLQFGFAIVDKFDAWLGKIGLDDIEIADHAAFTDLTSAGGAVVLSSHLGNMEICRAIFSCGANKKKLNVITYNEHAPSFNNFLKKVNPEAAINFVHINDFGPDDTIKLKQKIEDGEVVVIFADRTSVNNPESVQYVPFLSKDAPIAVGPFALATIMECPVFFMTCIKSTGSGKYTTYIERFAEPTKVKRKERAAYFQSLMEKYTSRLTYYCLKAPYQWYNFFDFWTVSVQADEDKKPNHKN</sequence>
<evidence type="ECO:0000256" key="6">
    <source>
        <dbReference type="ARBA" id="ARBA00023315"/>
    </source>
</evidence>
<feature type="transmembrane region" description="Helical" evidence="7">
    <location>
        <begin position="20"/>
        <end position="48"/>
    </location>
</feature>
<name>W7QZ39_9ALTE</name>
<dbReference type="GO" id="GO:0009247">
    <property type="term" value="P:glycolipid biosynthetic process"/>
    <property type="evidence" value="ECO:0007669"/>
    <property type="project" value="UniProtKB-ARBA"/>
</dbReference>
<evidence type="ECO:0000256" key="1">
    <source>
        <dbReference type="ARBA" id="ARBA00004533"/>
    </source>
</evidence>
<keyword evidence="7" id="KW-0812">Transmembrane</keyword>